<sequence>MQAKKNVAAVLGGSGSVGQHVIKSLLADSDCSKLILVSRRELDGIKALDSDRIHVEVCDPLDDMSKVDISGTNVAFCTLGHGSSRKSIKDDLLRVDATITGKFAEACKAAGTTHYCLMTAVGADENAKWGFMSKTAAGGGWYNHVKGVAERLAVQAGIPYTYIAQPGMLIGSPHSPKILTLVPNAIVPLKFSSAHVADIAKGMVATTINAFQGDKTGVVKISGGIPISEGGEGGK</sequence>
<dbReference type="InterPro" id="IPR036291">
    <property type="entry name" value="NAD(P)-bd_dom_sf"/>
</dbReference>
<gene>
    <name evidence="2" type="ORF">CDEB00056_LOCUS11123</name>
</gene>
<feature type="domain" description="NAD(P)-binding" evidence="1">
    <location>
        <begin position="12"/>
        <end position="201"/>
    </location>
</feature>
<dbReference type="Gene3D" id="3.40.50.720">
    <property type="entry name" value="NAD(P)-binding Rossmann-like Domain"/>
    <property type="match status" value="1"/>
</dbReference>
<evidence type="ECO:0000313" key="2">
    <source>
        <dbReference type="EMBL" id="CAE0466271.1"/>
    </source>
</evidence>
<organism evidence="2">
    <name type="scientific">Chaetoceros debilis</name>
    <dbReference type="NCBI Taxonomy" id="122233"/>
    <lineage>
        <taxon>Eukaryota</taxon>
        <taxon>Sar</taxon>
        <taxon>Stramenopiles</taxon>
        <taxon>Ochrophyta</taxon>
        <taxon>Bacillariophyta</taxon>
        <taxon>Coscinodiscophyceae</taxon>
        <taxon>Chaetocerotophycidae</taxon>
        <taxon>Chaetocerotales</taxon>
        <taxon>Chaetocerotaceae</taxon>
        <taxon>Chaetoceros</taxon>
    </lineage>
</organism>
<dbReference type="InterPro" id="IPR016040">
    <property type="entry name" value="NAD(P)-bd_dom"/>
</dbReference>
<accession>A0A7S3Q5J9</accession>
<name>A0A7S3Q5J9_9STRA</name>
<proteinExistence type="predicted"/>
<evidence type="ECO:0000259" key="1">
    <source>
        <dbReference type="Pfam" id="PF13460"/>
    </source>
</evidence>
<dbReference type="AlphaFoldDB" id="A0A7S3Q5J9"/>
<protein>
    <recommendedName>
        <fullName evidence="1">NAD(P)-binding domain-containing protein</fullName>
    </recommendedName>
</protein>
<dbReference type="Pfam" id="PF13460">
    <property type="entry name" value="NAD_binding_10"/>
    <property type="match status" value="1"/>
</dbReference>
<dbReference type="SUPFAM" id="SSF51735">
    <property type="entry name" value="NAD(P)-binding Rossmann-fold domains"/>
    <property type="match status" value="1"/>
</dbReference>
<reference evidence="2" key="1">
    <citation type="submission" date="2021-01" db="EMBL/GenBank/DDBJ databases">
        <authorList>
            <person name="Corre E."/>
            <person name="Pelletier E."/>
            <person name="Niang G."/>
            <person name="Scheremetjew M."/>
            <person name="Finn R."/>
            <person name="Kale V."/>
            <person name="Holt S."/>
            <person name="Cochrane G."/>
            <person name="Meng A."/>
            <person name="Brown T."/>
            <person name="Cohen L."/>
        </authorList>
    </citation>
    <scope>NUCLEOTIDE SEQUENCE</scope>
    <source>
        <strain evidence="2">MM31A-1</strain>
    </source>
</reference>
<dbReference type="PANTHER" id="PTHR14097:SF7">
    <property type="entry name" value="OXIDOREDUCTASE HTATIP2"/>
    <property type="match status" value="1"/>
</dbReference>
<dbReference type="EMBL" id="HBIO01014391">
    <property type="protein sequence ID" value="CAE0466271.1"/>
    <property type="molecule type" value="Transcribed_RNA"/>
</dbReference>
<dbReference type="PANTHER" id="PTHR14097">
    <property type="entry name" value="OXIDOREDUCTASE HTATIP2"/>
    <property type="match status" value="1"/>
</dbReference>